<gene>
    <name evidence="3" type="primary">gb25357</name>
    <name evidence="2" type="synonym">gb25312</name>
    <name evidence="2" type="ORF">PR202_gb25312</name>
    <name evidence="3" type="ORF">PR202_gb25357</name>
</gene>
<evidence type="ECO:0000256" key="1">
    <source>
        <dbReference type="SAM" id="MobiDB-lite"/>
    </source>
</evidence>
<feature type="region of interest" description="Disordered" evidence="1">
    <location>
        <begin position="98"/>
        <end position="136"/>
    </location>
</feature>
<dbReference type="EMBL" id="BQKI01000089">
    <property type="protein sequence ID" value="GJN36451.1"/>
    <property type="molecule type" value="Genomic_DNA"/>
</dbReference>
<evidence type="ECO:0000313" key="2">
    <source>
        <dbReference type="EMBL" id="GJN36451.1"/>
    </source>
</evidence>
<dbReference type="Proteomes" id="UP001054889">
    <property type="component" value="Unassembled WGS sequence"/>
</dbReference>
<dbReference type="EMBL" id="BQKI01000089">
    <property type="protein sequence ID" value="GJN36494.1"/>
    <property type="molecule type" value="Genomic_DNA"/>
</dbReference>
<comment type="caution">
    <text evidence="3">The sequence shown here is derived from an EMBL/GenBank/DDBJ whole genome shotgun (WGS) entry which is preliminary data.</text>
</comment>
<keyword evidence="4" id="KW-1185">Reference proteome</keyword>
<dbReference type="AlphaFoldDB" id="A0AAV5FLE2"/>
<evidence type="ECO:0000313" key="4">
    <source>
        <dbReference type="Proteomes" id="UP001054889"/>
    </source>
</evidence>
<reference evidence="3" key="1">
    <citation type="journal article" date="2018" name="DNA Res.">
        <title>Multiple hybrid de novo genome assembly of finger millet, an orphan allotetraploid crop.</title>
        <authorList>
            <person name="Hatakeyama M."/>
            <person name="Aluri S."/>
            <person name="Balachadran M.T."/>
            <person name="Sivarajan S.R."/>
            <person name="Patrignani A."/>
            <person name="Gruter S."/>
            <person name="Poveda L."/>
            <person name="Shimizu-Inatsugi R."/>
            <person name="Baeten J."/>
            <person name="Francoijs K.J."/>
            <person name="Nataraja K.N."/>
            <person name="Reddy Y.A.N."/>
            <person name="Phadnis S."/>
            <person name="Ravikumar R.L."/>
            <person name="Schlapbach R."/>
            <person name="Sreeman S.M."/>
            <person name="Shimizu K.K."/>
        </authorList>
    </citation>
    <scope>NUCLEOTIDE SEQUENCE</scope>
</reference>
<name>A0AAV5FLE2_ELECO</name>
<protein>
    <submittedName>
        <fullName evidence="3">Uncharacterized protein</fullName>
    </submittedName>
</protein>
<proteinExistence type="predicted"/>
<organism evidence="3 4">
    <name type="scientific">Eleusine coracana subsp. coracana</name>
    <dbReference type="NCBI Taxonomy" id="191504"/>
    <lineage>
        <taxon>Eukaryota</taxon>
        <taxon>Viridiplantae</taxon>
        <taxon>Streptophyta</taxon>
        <taxon>Embryophyta</taxon>
        <taxon>Tracheophyta</taxon>
        <taxon>Spermatophyta</taxon>
        <taxon>Magnoliopsida</taxon>
        <taxon>Liliopsida</taxon>
        <taxon>Poales</taxon>
        <taxon>Poaceae</taxon>
        <taxon>PACMAD clade</taxon>
        <taxon>Chloridoideae</taxon>
        <taxon>Cynodonteae</taxon>
        <taxon>Eleusininae</taxon>
        <taxon>Eleusine</taxon>
    </lineage>
</organism>
<feature type="compositionally biased region" description="Polar residues" evidence="1">
    <location>
        <begin position="109"/>
        <end position="119"/>
    </location>
</feature>
<evidence type="ECO:0000313" key="3">
    <source>
        <dbReference type="EMBL" id="GJN36494.1"/>
    </source>
</evidence>
<sequence length="162" mass="18464">MGMETEEHGPATFLDTQLLTKTERTRQHDEQFARFVNIMKKLYINVPFVDAIQLMMAINDITLEKKPDPGSPSIKCMIGTRIFDRCLCDLGSRNLDVYVSNTPLPPTPQEKSPTQPSASKRSKAHIEDSDEEESLAERLARLLERGEEKDFRESLHYSTNHG</sequence>
<reference evidence="3" key="2">
    <citation type="submission" date="2021-12" db="EMBL/GenBank/DDBJ databases">
        <title>Resequencing data analysis of finger millet.</title>
        <authorList>
            <person name="Hatakeyama M."/>
            <person name="Aluri S."/>
            <person name="Balachadran M.T."/>
            <person name="Sivarajan S.R."/>
            <person name="Poveda L."/>
            <person name="Shimizu-Inatsugi R."/>
            <person name="Schlapbach R."/>
            <person name="Sreeman S.M."/>
            <person name="Shimizu K.K."/>
        </authorList>
    </citation>
    <scope>NUCLEOTIDE SEQUENCE</scope>
</reference>
<accession>A0AAV5FLE2</accession>